<protein>
    <submittedName>
        <fullName evidence="1">Sulfurtransferase TusD</fullName>
        <ecNumber evidence="1">2.8.1.-</ecNumber>
    </submittedName>
</protein>
<dbReference type="Gene3D" id="3.40.1260.10">
    <property type="entry name" value="DsrEFH-like"/>
    <property type="match status" value="1"/>
</dbReference>
<organism evidence="1 2">
    <name type="scientific">Kluyvera cryocrescens</name>
    <name type="common">Kluyvera citrophila</name>
    <dbReference type="NCBI Taxonomy" id="580"/>
    <lineage>
        <taxon>Bacteria</taxon>
        <taxon>Pseudomonadati</taxon>
        <taxon>Pseudomonadota</taxon>
        <taxon>Gammaproteobacteria</taxon>
        <taxon>Enterobacterales</taxon>
        <taxon>Enterobacteriaceae</taxon>
        <taxon>Kluyvera</taxon>
    </lineage>
</organism>
<dbReference type="SUPFAM" id="SSF75169">
    <property type="entry name" value="DsrEFH-like"/>
    <property type="match status" value="1"/>
</dbReference>
<dbReference type="EMBL" id="CAADJD010000013">
    <property type="protein sequence ID" value="VFS59089.1"/>
    <property type="molecule type" value="Genomic_DNA"/>
</dbReference>
<accession>A0A485ARP3</accession>
<dbReference type="AlphaFoldDB" id="A0A485ARP3"/>
<evidence type="ECO:0000313" key="1">
    <source>
        <dbReference type="EMBL" id="VFS59089.1"/>
    </source>
</evidence>
<name>A0A485ARP3_KLUCR</name>
<proteinExistence type="predicted"/>
<keyword evidence="2" id="KW-1185">Reference proteome</keyword>
<gene>
    <name evidence="1" type="primary">tusD_2</name>
    <name evidence="1" type="ORF">NCTC12993_01218</name>
</gene>
<reference evidence="1 2" key="1">
    <citation type="submission" date="2019-03" db="EMBL/GenBank/DDBJ databases">
        <authorList>
            <consortium name="Pathogen Informatics"/>
        </authorList>
    </citation>
    <scope>NUCLEOTIDE SEQUENCE [LARGE SCALE GENOMIC DNA]</scope>
    <source>
        <strain evidence="1 2">NCTC12993</strain>
    </source>
</reference>
<evidence type="ECO:0000313" key="2">
    <source>
        <dbReference type="Proteomes" id="UP000401081"/>
    </source>
</evidence>
<keyword evidence="1" id="KW-0808">Transferase</keyword>
<dbReference type="InterPro" id="IPR027396">
    <property type="entry name" value="DsrEFH-like"/>
</dbReference>
<sequence>MAWRCISALLPRCVAEWTDEKEAAQLGLPAANLQQGFSLSGLGALAEAALTCDRTVQF</sequence>
<dbReference type="Proteomes" id="UP000401081">
    <property type="component" value="Unassembled WGS sequence"/>
</dbReference>
<dbReference type="GO" id="GO:0016740">
    <property type="term" value="F:transferase activity"/>
    <property type="evidence" value="ECO:0007669"/>
    <property type="project" value="UniProtKB-KW"/>
</dbReference>
<dbReference type="EC" id="2.8.1.-" evidence="1"/>